<dbReference type="EMBL" id="PYDT01000006">
    <property type="protein sequence ID" value="THU57660.1"/>
    <property type="molecule type" value="Genomic_DNA"/>
</dbReference>
<accession>A0A4S8J7V7</accession>
<reference evidence="2 3" key="1">
    <citation type="journal article" date="2019" name="Nat. Plants">
        <title>Genome sequencing of Musa balbisiana reveals subgenome evolution and function divergence in polyploid bananas.</title>
        <authorList>
            <person name="Yao X."/>
        </authorList>
    </citation>
    <scope>NUCLEOTIDE SEQUENCE [LARGE SCALE GENOMIC DNA]</scope>
    <source>
        <strain evidence="3">cv. DH-PKW</strain>
        <tissue evidence="2">Leaves</tissue>
    </source>
</reference>
<feature type="compositionally biased region" description="Basic residues" evidence="1">
    <location>
        <begin position="75"/>
        <end position="99"/>
    </location>
</feature>
<dbReference type="AlphaFoldDB" id="A0A4S8J7V7"/>
<evidence type="ECO:0000256" key="1">
    <source>
        <dbReference type="SAM" id="MobiDB-lite"/>
    </source>
</evidence>
<protein>
    <submittedName>
        <fullName evidence="2">Uncharacterized protein</fullName>
    </submittedName>
</protein>
<feature type="region of interest" description="Disordered" evidence="1">
    <location>
        <begin position="73"/>
        <end position="133"/>
    </location>
</feature>
<dbReference type="Proteomes" id="UP000317650">
    <property type="component" value="Chromosome 3"/>
</dbReference>
<proteinExistence type="predicted"/>
<keyword evidence="3" id="KW-1185">Reference proteome</keyword>
<organism evidence="2 3">
    <name type="scientific">Musa balbisiana</name>
    <name type="common">Banana</name>
    <dbReference type="NCBI Taxonomy" id="52838"/>
    <lineage>
        <taxon>Eukaryota</taxon>
        <taxon>Viridiplantae</taxon>
        <taxon>Streptophyta</taxon>
        <taxon>Embryophyta</taxon>
        <taxon>Tracheophyta</taxon>
        <taxon>Spermatophyta</taxon>
        <taxon>Magnoliopsida</taxon>
        <taxon>Liliopsida</taxon>
        <taxon>Zingiberales</taxon>
        <taxon>Musaceae</taxon>
        <taxon>Musa</taxon>
    </lineage>
</organism>
<evidence type="ECO:0000313" key="2">
    <source>
        <dbReference type="EMBL" id="THU57660.1"/>
    </source>
</evidence>
<sequence>MVSSDIECKQCHEMKLEEGVGIGRVAVNGGYGKEGGGSITSWDWTASIDAAPSIRSLTSAAWHDRSRVSAARYLAARHRSRSRRRSPARSRRPRHRHPRREPSRTTAILLLRRGRRRSVGRRGRAGGQRSASLDVGIPVAEKANARWSRLECAREAGRASER</sequence>
<gene>
    <name evidence="2" type="ORF">C4D60_Mb03t05860</name>
</gene>
<name>A0A4S8J7V7_MUSBA</name>
<feature type="compositionally biased region" description="Basic residues" evidence="1">
    <location>
        <begin position="112"/>
        <end position="124"/>
    </location>
</feature>
<comment type="caution">
    <text evidence="2">The sequence shown here is derived from an EMBL/GenBank/DDBJ whole genome shotgun (WGS) entry which is preliminary data.</text>
</comment>
<evidence type="ECO:0000313" key="3">
    <source>
        <dbReference type="Proteomes" id="UP000317650"/>
    </source>
</evidence>